<evidence type="ECO:0000256" key="1">
    <source>
        <dbReference type="SAM" id="MobiDB-lite"/>
    </source>
</evidence>
<sequence>MLEREGIKRHLAGHGRSPTRIHFSSPRLTFKASLVFLPLLRVLYSIPLHSNDYIIYRTRGMHGRNSEASAAQMPSSSHQSTMHSLVATPTSNPSITAAATPAHSHNMNMVTHLIARPRRRYVALSFEMIQSERTRTARANQRFLSRHVLQSRMDVRPKRLFVQRTRHCCPSQDIRA</sequence>
<name>A0AAD4GE52_BOLED</name>
<feature type="region of interest" description="Disordered" evidence="1">
    <location>
        <begin position="65"/>
        <end position="102"/>
    </location>
</feature>
<proteinExistence type="predicted"/>
<organism evidence="2 3">
    <name type="scientific">Boletus edulis BED1</name>
    <dbReference type="NCBI Taxonomy" id="1328754"/>
    <lineage>
        <taxon>Eukaryota</taxon>
        <taxon>Fungi</taxon>
        <taxon>Dikarya</taxon>
        <taxon>Basidiomycota</taxon>
        <taxon>Agaricomycotina</taxon>
        <taxon>Agaricomycetes</taxon>
        <taxon>Agaricomycetidae</taxon>
        <taxon>Boletales</taxon>
        <taxon>Boletineae</taxon>
        <taxon>Boletaceae</taxon>
        <taxon>Boletoideae</taxon>
        <taxon>Boletus</taxon>
    </lineage>
</organism>
<gene>
    <name evidence="2" type="ORF">L210DRAFT_3545107</name>
</gene>
<comment type="caution">
    <text evidence="2">The sequence shown here is derived from an EMBL/GenBank/DDBJ whole genome shotgun (WGS) entry which is preliminary data.</text>
</comment>
<reference evidence="2" key="1">
    <citation type="submission" date="2019-10" db="EMBL/GenBank/DDBJ databases">
        <authorList>
            <consortium name="DOE Joint Genome Institute"/>
            <person name="Kuo A."/>
            <person name="Miyauchi S."/>
            <person name="Kiss E."/>
            <person name="Drula E."/>
            <person name="Kohler A."/>
            <person name="Sanchez-Garcia M."/>
            <person name="Andreopoulos B."/>
            <person name="Barry K.W."/>
            <person name="Bonito G."/>
            <person name="Buee M."/>
            <person name="Carver A."/>
            <person name="Chen C."/>
            <person name="Cichocki N."/>
            <person name="Clum A."/>
            <person name="Culley D."/>
            <person name="Crous P.W."/>
            <person name="Fauchery L."/>
            <person name="Girlanda M."/>
            <person name="Hayes R."/>
            <person name="Keri Z."/>
            <person name="LaButti K."/>
            <person name="Lipzen A."/>
            <person name="Lombard V."/>
            <person name="Magnuson J."/>
            <person name="Maillard F."/>
            <person name="Morin E."/>
            <person name="Murat C."/>
            <person name="Nolan M."/>
            <person name="Ohm R."/>
            <person name="Pangilinan J."/>
            <person name="Pereira M."/>
            <person name="Perotto S."/>
            <person name="Peter M."/>
            <person name="Riley R."/>
            <person name="Sitrit Y."/>
            <person name="Stielow B."/>
            <person name="Szollosi G."/>
            <person name="Zifcakova L."/>
            <person name="Stursova M."/>
            <person name="Spatafora J.W."/>
            <person name="Tedersoo L."/>
            <person name="Vaario L.-M."/>
            <person name="Yamada A."/>
            <person name="Yan M."/>
            <person name="Wang P."/>
            <person name="Xu J."/>
            <person name="Bruns T."/>
            <person name="Baldrian P."/>
            <person name="Vilgalys R."/>
            <person name="Henrissat B."/>
            <person name="Grigoriev I.V."/>
            <person name="Hibbett D."/>
            <person name="Nagy L.G."/>
            <person name="Martin F.M."/>
        </authorList>
    </citation>
    <scope>NUCLEOTIDE SEQUENCE</scope>
    <source>
        <strain evidence="2">BED1</strain>
    </source>
</reference>
<reference evidence="2" key="2">
    <citation type="journal article" date="2020" name="Nat. Commun.">
        <title>Large-scale genome sequencing of mycorrhizal fungi provides insights into the early evolution of symbiotic traits.</title>
        <authorList>
            <person name="Miyauchi S."/>
            <person name="Kiss E."/>
            <person name="Kuo A."/>
            <person name="Drula E."/>
            <person name="Kohler A."/>
            <person name="Sanchez-Garcia M."/>
            <person name="Morin E."/>
            <person name="Andreopoulos B."/>
            <person name="Barry K.W."/>
            <person name="Bonito G."/>
            <person name="Buee M."/>
            <person name="Carver A."/>
            <person name="Chen C."/>
            <person name="Cichocki N."/>
            <person name="Clum A."/>
            <person name="Culley D."/>
            <person name="Crous P.W."/>
            <person name="Fauchery L."/>
            <person name="Girlanda M."/>
            <person name="Hayes R.D."/>
            <person name="Keri Z."/>
            <person name="LaButti K."/>
            <person name="Lipzen A."/>
            <person name="Lombard V."/>
            <person name="Magnuson J."/>
            <person name="Maillard F."/>
            <person name="Murat C."/>
            <person name="Nolan M."/>
            <person name="Ohm R.A."/>
            <person name="Pangilinan J."/>
            <person name="Pereira M.F."/>
            <person name="Perotto S."/>
            <person name="Peter M."/>
            <person name="Pfister S."/>
            <person name="Riley R."/>
            <person name="Sitrit Y."/>
            <person name="Stielow J.B."/>
            <person name="Szollosi G."/>
            <person name="Zifcakova L."/>
            <person name="Stursova M."/>
            <person name="Spatafora J.W."/>
            <person name="Tedersoo L."/>
            <person name="Vaario L.M."/>
            <person name="Yamada A."/>
            <person name="Yan M."/>
            <person name="Wang P."/>
            <person name="Xu J."/>
            <person name="Bruns T."/>
            <person name="Baldrian P."/>
            <person name="Vilgalys R."/>
            <person name="Dunand C."/>
            <person name="Henrissat B."/>
            <person name="Grigoriev I.V."/>
            <person name="Hibbett D."/>
            <person name="Nagy L.G."/>
            <person name="Martin F.M."/>
        </authorList>
    </citation>
    <scope>NUCLEOTIDE SEQUENCE</scope>
    <source>
        <strain evidence="2">BED1</strain>
    </source>
</reference>
<dbReference type="EMBL" id="WHUW01000017">
    <property type="protein sequence ID" value="KAF8437971.1"/>
    <property type="molecule type" value="Genomic_DNA"/>
</dbReference>
<accession>A0AAD4GE52</accession>
<evidence type="ECO:0000313" key="3">
    <source>
        <dbReference type="Proteomes" id="UP001194468"/>
    </source>
</evidence>
<protein>
    <submittedName>
        <fullName evidence="2">Uncharacterized protein</fullName>
    </submittedName>
</protein>
<evidence type="ECO:0000313" key="2">
    <source>
        <dbReference type="EMBL" id="KAF8437971.1"/>
    </source>
</evidence>
<feature type="compositionally biased region" description="Polar residues" evidence="1">
    <location>
        <begin position="66"/>
        <end position="102"/>
    </location>
</feature>
<dbReference type="AlphaFoldDB" id="A0AAD4GE52"/>
<dbReference type="Proteomes" id="UP001194468">
    <property type="component" value="Unassembled WGS sequence"/>
</dbReference>
<keyword evidence="3" id="KW-1185">Reference proteome</keyword>